<evidence type="ECO:0000256" key="1">
    <source>
        <dbReference type="SAM" id="Phobius"/>
    </source>
</evidence>
<organism evidence="2 3">
    <name type="scientific">Salmonirosea aquatica</name>
    <dbReference type="NCBI Taxonomy" id="2654236"/>
    <lineage>
        <taxon>Bacteria</taxon>
        <taxon>Pseudomonadati</taxon>
        <taxon>Bacteroidota</taxon>
        <taxon>Cytophagia</taxon>
        <taxon>Cytophagales</taxon>
        <taxon>Spirosomataceae</taxon>
        <taxon>Salmonirosea</taxon>
    </lineage>
</organism>
<name>A0A7C9F9F1_9BACT</name>
<dbReference type="Pfam" id="PF13576">
    <property type="entry name" value="Pentapeptide_3"/>
    <property type="match status" value="1"/>
</dbReference>
<dbReference type="Proteomes" id="UP000479293">
    <property type="component" value="Unassembled WGS sequence"/>
</dbReference>
<dbReference type="Gene3D" id="2.160.20.80">
    <property type="entry name" value="E3 ubiquitin-protein ligase SopA"/>
    <property type="match status" value="1"/>
</dbReference>
<proteinExistence type="predicted"/>
<keyword evidence="1" id="KW-0812">Transmembrane</keyword>
<feature type="transmembrane region" description="Helical" evidence="1">
    <location>
        <begin position="324"/>
        <end position="349"/>
    </location>
</feature>
<gene>
    <name evidence="2" type="ORF">GBK04_29990</name>
</gene>
<feature type="transmembrane region" description="Helical" evidence="1">
    <location>
        <begin position="241"/>
        <end position="261"/>
    </location>
</feature>
<keyword evidence="1" id="KW-1133">Transmembrane helix</keyword>
<keyword evidence="3" id="KW-1185">Reference proteome</keyword>
<sequence>MFPYCDFSGVDFLEADFYFSSFGESWGFYYCRFYQLAEFSRSLFRGRFSFSSSVFGSTASFHRASFEKTVSFGEVIFKDNVTFNGAYFSQNADFAGETFHRIPDFSSVGLPDTLDFRNVKFDFPQGYYLNGEKLNFSRSRLRAPTQQKCAILISGTDVGQLLLPYDRFQLVLDSKATYEEIVSTYETIISNCKNAGLLESVEGWDIEYRKLQMRHDHDWVGPAINWFNGWWWNFGYDRGLILWRWLPCFFCCFLLINYLFIPTLWNKMYQDPELGIVFRKNKTKEPIRPPVKHGLQRFLFTVFYTAVIYFGFKLRHESVNYKHGILMAYLYFMYGVGTIHMAFAFSYILSAY</sequence>
<dbReference type="EMBL" id="WHLY01000004">
    <property type="protein sequence ID" value="MPR37446.1"/>
    <property type="molecule type" value="Genomic_DNA"/>
</dbReference>
<evidence type="ECO:0000313" key="2">
    <source>
        <dbReference type="EMBL" id="MPR37446.1"/>
    </source>
</evidence>
<protein>
    <recommendedName>
        <fullName evidence="4">Pentapeptide repeat-containing protein</fullName>
    </recommendedName>
</protein>
<comment type="caution">
    <text evidence="2">The sequence shown here is derived from an EMBL/GenBank/DDBJ whole genome shotgun (WGS) entry which is preliminary data.</text>
</comment>
<evidence type="ECO:0008006" key="4">
    <source>
        <dbReference type="Google" id="ProtNLM"/>
    </source>
</evidence>
<dbReference type="InterPro" id="IPR001646">
    <property type="entry name" value="5peptide_repeat"/>
</dbReference>
<evidence type="ECO:0000313" key="3">
    <source>
        <dbReference type="Proteomes" id="UP000479293"/>
    </source>
</evidence>
<keyword evidence="1" id="KW-0472">Membrane</keyword>
<reference evidence="2 3" key="1">
    <citation type="submission" date="2019-10" db="EMBL/GenBank/DDBJ databases">
        <title>Draft Genome Sequence of Cytophagaceae sp. SJW1-29.</title>
        <authorList>
            <person name="Choi A."/>
        </authorList>
    </citation>
    <scope>NUCLEOTIDE SEQUENCE [LARGE SCALE GENOMIC DNA]</scope>
    <source>
        <strain evidence="2 3">SJW1-29</strain>
    </source>
</reference>
<dbReference type="AlphaFoldDB" id="A0A7C9F9F1"/>
<feature type="transmembrane region" description="Helical" evidence="1">
    <location>
        <begin position="294"/>
        <end position="312"/>
    </location>
</feature>
<accession>A0A7C9F9F1</accession>